<dbReference type="PIRSF" id="PIRSF004682">
    <property type="entry name" value="GmhB"/>
    <property type="match status" value="1"/>
</dbReference>
<evidence type="ECO:0000256" key="4">
    <source>
        <dbReference type="ARBA" id="ARBA00022801"/>
    </source>
</evidence>
<accession>Q4C734</accession>
<evidence type="ECO:0000256" key="10">
    <source>
        <dbReference type="PIRSR" id="PIRSR004682-4"/>
    </source>
</evidence>
<dbReference type="EMBL" id="AADV02000003">
    <property type="protein sequence ID" value="EAM51784.1"/>
    <property type="molecule type" value="Genomic_DNA"/>
</dbReference>
<feature type="binding site" evidence="10">
    <location>
        <position position="136"/>
    </location>
    <ligand>
        <name>Mg(2+)</name>
        <dbReference type="ChEBI" id="CHEBI:18420"/>
    </ligand>
</feature>
<dbReference type="CDD" id="cd07503">
    <property type="entry name" value="HAD_HisB-N"/>
    <property type="match status" value="1"/>
</dbReference>
<comment type="subcellular location">
    <subcellularLocation>
        <location evidence="1 7">Cytoplasm</location>
    </subcellularLocation>
</comment>
<feature type="site" description="Stabilizes the phosphoryl group" evidence="9">
    <location>
        <position position="111"/>
    </location>
</feature>
<reference evidence="11" key="1">
    <citation type="submission" date="2004-02" db="EMBL/GenBank/DDBJ databases">
        <authorList>
            <consortium name="DOE Joint Genome Institute"/>
        </authorList>
    </citation>
    <scope>NUCLEOTIDE SEQUENCE [LARGE SCALE GENOMIC DNA]</scope>
    <source>
        <strain evidence="11">WH 8501</strain>
    </source>
</reference>
<evidence type="ECO:0000313" key="12">
    <source>
        <dbReference type="Proteomes" id="UP000003922"/>
    </source>
</evidence>
<dbReference type="KEGG" id="cwa:CwatDRAFT_4904"/>
<evidence type="ECO:0000256" key="5">
    <source>
        <dbReference type="ARBA" id="ARBA00023277"/>
    </source>
</evidence>
<sequence length="189" mass="20990">MTTTLTPYTQLQKALFLDRDGVVIKYVPYLSKVEQVELPLGAGEALKRWQDAGYLLIIITNQAGVGRGYYTLEDVEKVHNHIIEEYGKFGVTFTDIFICPHHPQDNCLCRKPAPKMIIDASKKHGVSLSQSLCVGDAPSDVQCAINAECQPVLVLTGRGKETLQNIAQYSRKVEIFDSLQDTVKLIPSP</sequence>
<reference evidence="11" key="3">
    <citation type="submission" date="2016-12" db="EMBL/GenBank/DDBJ databases">
        <title>Annotation of the draft genome assembly of Crocosphaera watsonii WH 8501.</title>
        <authorList>
            <consortium name="US DOE Joint Genome Institute (JGI-ORNL)"/>
            <person name="Larimer F."/>
            <person name="Land M."/>
        </authorList>
    </citation>
    <scope>NUCLEOTIDE SEQUENCE</scope>
    <source>
        <strain evidence="11">WH 8501</strain>
    </source>
</reference>
<evidence type="ECO:0000256" key="9">
    <source>
        <dbReference type="PIRSR" id="PIRSR004682-3"/>
    </source>
</evidence>
<keyword evidence="10" id="KW-0862">Zinc</keyword>
<proteinExistence type="inferred from homology"/>
<feature type="binding site" evidence="10">
    <location>
        <position position="99"/>
    </location>
    <ligand>
        <name>Zn(2+)</name>
        <dbReference type="ChEBI" id="CHEBI:29105"/>
    </ligand>
</feature>
<gene>
    <name evidence="11" type="ORF">CwatDRAFT_4904</name>
</gene>
<dbReference type="InterPro" id="IPR004446">
    <property type="entry name" value="Heptose_bisP_phosphatase"/>
</dbReference>
<name>Q4C734_CROWT</name>
<reference evidence="11" key="2">
    <citation type="submission" date="2005-06" db="EMBL/GenBank/DDBJ databases">
        <title>Sequencing of the draft genome and assembly of Crocosphaera watsonii WH 8501.</title>
        <authorList>
            <consortium name="US DOE Joint Genome Institute (JGI-PGF)"/>
            <person name="Copeland A."/>
            <person name="Lucas S."/>
            <person name="Lapidus A."/>
            <person name="Barry K."/>
            <person name="Detter C."/>
            <person name="Glavina T."/>
            <person name="Hammon N."/>
            <person name="Israni S."/>
            <person name="Pitluck S."/>
            <person name="Richardson P."/>
        </authorList>
    </citation>
    <scope>NUCLEOTIDE SEQUENCE [LARGE SCALE GENOMIC DNA]</scope>
    <source>
        <strain evidence="11">WH 8501</strain>
    </source>
</reference>
<comment type="similarity">
    <text evidence="7">Belongs to the gmhB family.</text>
</comment>
<protein>
    <recommendedName>
        <fullName evidence="6 7">D,D-heptose 1,7-bisphosphate phosphatase</fullName>
        <ecNumber evidence="7">3.1.3.-</ecNumber>
    </recommendedName>
</protein>
<feature type="active site" description="Nucleophile" evidence="8">
    <location>
        <position position="18"/>
    </location>
</feature>
<dbReference type="Gene3D" id="3.40.50.1000">
    <property type="entry name" value="HAD superfamily/HAD-like"/>
    <property type="match status" value="1"/>
</dbReference>
<dbReference type="InterPro" id="IPR023214">
    <property type="entry name" value="HAD_sf"/>
</dbReference>
<dbReference type="OrthoDB" id="9801899at2"/>
<comment type="cofactor">
    <cofactor evidence="10">
        <name>Mg(2+)</name>
        <dbReference type="ChEBI" id="CHEBI:18420"/>
    </cofactor>
</comment>
<feature type="binding site" evidence="10">
    <location>
        <position position="20"/>
    </location>
    <ligand>
        <name>Mg(2+)</name>
        <dbReference type="ChEBI" id="CHEBI:18420"/>
    </ligand>
</feature>
<evidence type="ECO:0000256" key="8">
    <source>
        <dbReference type="PIRSR" id="PIRSR004682-1"/>
    </source>
</evidence>
<dbReference type="PANTHER" id="PTHR42891">
    <property type="entry name" value="D-GLYCERO-BETA-D-MANNO-HEPTOSE-1,7-BISPHOSPHATE 7-PHOSPHATASE"/>
    <property type="match status" value="1"/>
</dbReference>
<dbReference type="RefSeq" id="WP_007304422.1">
    <property type="nucleotide sequence ID" value="NZ_AADV02000003.1"/>
</dbReference>
<dbReference type="NCBIfam" id="TIGR01656">
    <property type="entry name" value="Histidinol-ppas"/>
    <property type="match status" value="1"/>
</dbReference>
<dbReference type="InterPro" id="IPR006549">
    <property type="entry name" value="HAD-SF_hydro_IIIA"/>
</dbReference>
<keyword evidence="5 7" id="KW-0119">Carbohydrate metabolism</keyword>
<keyword evidence="12" id="KW-1185">Reference proteome</keyword>
<feature type="site" description="Stabilizes the phosphoryl group" evidence="9">
    <location>
        <position position="60"/>
    </location>
</feature>
<evidence type="ECO:0000256" key="6">
    <source>
        <dbReference type="ARBA" id="ARBA00031828"/>
    </source>
</evidence>
<feature type="site" description="Contributes to substrate recognition" evidence="9">
    <location>
        <position position="110"/>
    </location>
</feature>
<evidence type="ECO:0000313" key="11">
    <source>
        <dbReference type="EMBL" id="EAM51784.1"/>
    </source>
</evidence>
<feature type="active site" description="Proton donor" evidence="8">
    <location>
        <position position="20"/>
    </location>
</feature>
<organism evidence="11 12">
    <name type="scientific">Crocosphaera watsonii WH 8501</name>
    <dbReference type="NCBI Taxonomy" id="165597"/>
    <lineage>
        <taxon>Bacteria</taxon>
        <taxon>Bacillati</taxon>
        <taxon>Cyanobacteriota</taxon>
        <taxon>Cyanophyceae</taxon>
        <taxon>Oscillatoriophycideae</taxon>
        <taxon>Chroococcales</taxon>
        <taxon>Aphanothecaceae</taxon>
        <taxon>Crocosphaera</taxon>
    </lineage>
</organism>
<keyword evidence="3 10" id="KW-0479">Metal-binding</keyword>
<feature type="binding site" evidence="10">
    <location>
        <position position="109"/>
    </location>
    <ligand>
        <name>Zn(2+)</name>
        <dbReference type="ChEBI" id="CHEBI:29105"/>
    </ligand>
</feature>
<dbReference type="PANTHER" id="PTHR42891:SF1">
    <property type="entry name" value="D-GLYCERO-BETA-D-MANNO-HEPTOSE-1,7-BISPHOSPHATE 7-PHOSPHATASE"/>
    <property type="match status" value="1"/>
</dbReference>
<feature type="binding site" evidence="10">
    <location>
        <position position="101"/>
    </location>
    <ligand>
        <name>Zn(2+)</name>
        <dbReference type="ChEBI" id="CHEBI:29105"/>
    </ligand>
</feature>
<dbReference type="Pfam" id="PF13242">
    <property type="entry name" value="Hydrolase_like"/>
    <property type="match status" value="1"/>
</dbReference>
<comment type="caution">
    <text evidence="11">The sequence shown here is derived from an EMBL/GenBank/DDBJ whole genome shotgun (WGS) entry which is preliminary data.</text>
</comment>
<evidence type="ECO:0000256" key="7">
    <source>
        <dbReference type="PIRNR" id="PIRNR004682"/>
    </source>
</evidence>
<dbReference type="AlphaFoldDB" id="Q4C734"/>
<keyword evidence="4 7" id="KW-0378">Hydrolase</keyword>
<comment type="cofactor">
    <cofactor evidence="10">
        <name>Zn(2+)</name>
        <dbReference type="ChEBI" id="CHEBI:29105"/>
    </cofactor>
</comment>
<feature type="binding site" evidence="10">
    <location>
        <position position="107"/>
    </location>
    <ligand>
        <name>Zn(2+)</name>
        <dbReference type="ChEBI" id="CHEBI:29105"/>
    </ligand>
</feature>
<dbReference type="GO" id="GO:0005975">
    <property type="term" value="P:carbohydrate metabolic process"/>
    <property type="evidence" value="ECO:0007669"/>
    <property type="project" value="InterPro"/>
</dbReference>
<feature type="binding site" evidence="10">
    <location>
        <position position="18"/>
    </location>
    <ligand>
        <name>Mg(2+)</name>
        <dbReference type="ChEBI" id="CHEBI:18420"/>
    </ligand>
</feature>
<dbReference type="GO" id="GO:0046872">
    <property type="term" value="F:metal ion binding"/>
    <property type="evidence" value="ECO:0007669"/>
    <property type="project" value="UniProtKB-KW"/>
</dbReference>
<keyword evidence="2 7" id="KW-0963">Cytoplasm</keyword>
<evidence type="ECO:0000256" key="2">
    <source>
        <dbReference type="ARBA" id="ARBA00022490"/>
    </source>
</evidence>
<dbReference type="GO" id="GO:0005737">
    <property type="term" value="C:cytoplasm"/>
    <property type="evidence" value="ECO:0007669"/>
    <property type="project" value="UniProtKB-SubCell"/>
</dbReference>
<evidence type="ECO:0000256" key="3">
    <source>
        <dbReference type="ARBA" id="ARBA00022723"/>
    </source>
</evidence>
<dbReference type="SUPFAM" id="SSF56784">
    <property type="entry name" value="HAD-like"/>
    <property type="match status" value="1"/>
</dbReference>
<dbReference type="NCBIfam" id="TIGR01662">
    <property type="entry name" value="HAD-SF-IIIA"/>
    <property type="match status" value="1"/>
</dbReference>
<dbReference type="Proteomes" id="UP000003922">
    <property type="component" value="Unassembled WGS sequence"/>
</dbReference>
<dbReference type="EC" id="3.1.3.-" evidence="7"/>
<dbReference type="GO" id="GO:0016791">
    <property type="term" value="F:phosphatase activity"/>
    <property type="evidence" value="ECO:0007669"/>
    <property type="project" value="InterPro"/>
</dbReference>
<evidence type="ECO:0000256" key="1">
    <source>
        <dbReference type="ARBA" id="ARBA00004496"/>
    </source>
</evidence>
<dbReference type="InterPro" id="IPR006543">
    <property type="entry name" value="Histidinol-phos"/>
</dbReference>
<keyword evidence="10" id="KW-0460">Magnesium</keyword>
<dbReference type="InterPro" id="IPR036412">
    <property type="entry name" value="HAD-like_sf"/>
</dbReference>